<dbReference type="PROSITE" id="PS00122">
    <property type="entry name" value="CARBOXYLESTERASE_B_1"/>
    <property type="match status" value="1"/>
</dbReference>
<dbReference type="KEGG" id="cmb:CSW64_08285"/>
<dbReference type="PANTHER" id="PTHR43918">
    <property type="entry name" value="ACETYLCHOLINESTERASE"/>
    <property type="match status" value="1"/>
</dbReference>
<dbReference type="Proteomes" id="UP000228945">
    <property type="component" value="Chromosome"/>
</dbReference>
<dbReference type="Gene3D" id="3.40.50.1820">
    <property type="entry name" value="alpha/beta hydrolase"/>
    <property type="match status" value="1"/>
</dbReference>
<dbReference type="InterPro" id="IPR050654">
    <property type="entry name" value="AChE-related_enzymes"/>
</dbReference>
<dbReference type="PROSITE" id="PS00941">
    <property type="entry name" value="CARBOXYLESTERASE_B_2"/>
    <property type="match status" value="1"/>
</dbReference>
<feature type="domain" description="Carboxylesterase type B" evidence="5">
    <location>
        <begin position="418"/>
        <end position="532"/>
    </location>
</feature>
<dbReference type="EMBL" id="CP024201">
    <property type="protein sequence ID" value="ATQ42411.1"/>
    <property type="molecule type" value="Genomic_DNA"/>
</dbReference>
<evidence type="ECO:0000259" key="5">
    <source>
        <dbReference type="Pfam" id="PF00135"/>
    </source>
</evidence>
<dbReference type="AlphaFoldDB" id="A0A2D2AWR5"/>
<evidence type="ECO:0000313" key="6">
    <source>
        <dbReference type="EMBL" id="ATQ42411.1"/>
    </source>
</evidence>
<comment type="similarity">
    <text evidence="1 3">Belongs to the type-B carboxylesterase/lipase family.</text>
</comment>
<dbReference type="InterPro" id="IPR019819">
    <property type="entry name" value="Carboxylesterase_B_CS"/>
</dbReference>
<feature type="region of interest" description="Disordered" evidence="4">
    <location>
        <begin position="533"/>
        <end position="553"/>
    </location>
</feature>
<evidence type="ECO:0000256" key="4">
    <source>
        <dbReference type="SAM" id="MobiDB-lite"/>
    </source>
</evidence>
<dbReference type="Pfam" id="PF00135">
    <property type="entry name" value="COesterase"/>
    <property type="match status" value="2"/>
</dbReference>
<evidence type="ECO:0000256" key="1">
    <source>
        <dbReference type="ARBA" id="ARBA00005964"/>
    </source>
</evidence>
<accession>A0A2D2AWR5</accession>
<evidence type="ECO:0000256" key="2">
    <source>
        <dbReference type="ARBA" id="ARBA00022801"/>
    </source>
</evidence>
<dbReference type="InterPro" id="IPR019826">
    <property type="entry name" value="Carboxylesterase_B_AS"/>
</dbReference>
<proteinExistence type="inferred from homology"/>
<feature type="domain" description="Carboxylesterase type B" evidence="5">
    <location>
        <begin position="69"/>
        <end position="383"/>
    </location>
</feature>
<organism evidence="6 7">
    <name type="scientific">Caulobacter mirabilis</name>
    <dbReference type="NCBI Taxonomy" id="69666"/>
    <lineage>
        <taxon>Bacteria</taxon>
        <taxon>Pseudomonadati</taxon>
        <taxon>Pseudomonadota</taxon>
        <taxon>Alphaproteobacteria</taxon>
        <taxon>Caulobacterales</taxon>
        <taxon>Caulobacteraceae</taxon>
        <taxon>Caulobacter</taxon>
    </lineage>
</organism>
<evidence type="ECO:0000313" key="7">
    <source>
        <dbReference type="Proteomes" id="UP000228945"/>
    </source>
</evidence>
<keyword evidence="7" id="KW-1185">Reference proteome</keyword>
<dbReference type="InterPro" id="IPR002018">
    <property type="entry name" value="CarbesteraseB"/>
</dbReference>
<gene>
    <name evidence="6" type="ORF">CSW64_08285</name>
</gene>
<keyword evidence="2 3" id="KW-0378">Hydrolase</keyword>
<reference evidence="6 7" key="1">
    <citation type="submission" date="2017-10" db="EMBL/GenBank/DDBJ databases">
        <title>Genome sequence of Caulobacter mirabilis FWC38.</title>
        <authorList>
            <person name="Fiebig A."/>
            <person name="Crosson S."/>
        </authorList>
    </citation>
    <scope>NUCLEOTIDE SEQUENCE [LARGE SCALE GENOMIC DNA]</scope>
    <source>
        <strain evidence="6 7">FWC 38</strain>
    </source>
</reference>
<dbReference type="GO" id="GO:0052689">
    <property type="term" value="F:carboxylic ester hydrolase activity"/>
    <property type="evidence" value="ECO:0007669"/>
    <property type="project" value="TreeGrafter"/>
</dbReference>
<dbReference type="OrthoDB" id="9775851at2"/>
<name>A0A2D2AWR5_9CAUL</name>
<sequence length="553" mass="58039">MQLYNMSSTRRGTTAKMRPWVVGRYRVSVSSRSQSSRRMLSLLAGVAVLAAACAQPAASQQPAGGQAVEAQVETGALRGRQADGVKVFKGIPYAAPPVGDLRWRAPAKAAAWQGVREADRFGFDCIQNKPGWDPTQSKEPQNEDCLTVNVWAPERAAKAPVMVWIHGGGYVMGSGSQALFDGAKLAKRGVIVVTFNYRLGRFGFFAHPALTAEAGDAPVGNYGYMDQIAALEWVKRNISAFGGDPAQVTIFGESAGGGSVNQHMLMAPSRGLFARAIAQSGGGRDALALLSQDRPTKPSAETVGKAFAVKAGVTGNDLAALRALPAKTLLGNLDLLNMEDATYSGPFIDGRLVTSNAVDGFAAGKQAKVPYLVGANSDEMGVIPALFRGGLVSKALKQIDGDTAGVEAAYGSKSAMNDRFLSDFNFVEPARRLAGFQAQAGAPTWLYSFGYVPEAKRKSLKGAPHASELAFVFGNLSALDVKTTPADEAAATLVGDYWTTFAKGGDPNGSGRATWPAYGRAADTLLSFTNDGPAAAKPDAGPLDAIGKLQTRP</sequence>
<evidence type="ECO:0000256" key="3">
    <source>
        <dbReference type="RuleBase" id="RU361235"/>
    </source>
</evidence>
<dbReference type="InterPro" id="IPR029058">
    <property type="entry name" value="AB_hydrolase_fold"/>
</dbReference>
<protein>
    <recommendedName>
        <fullName evidence="3">Carboxylic ester hydrolase</fullName>
        <ecNumber evidence="3">3.1.1.-</ecNumber>
    </recommendedName>
</protein>
<dbReference type="EC" id="3.1.1.-" evidence="3"/>
<dbReference type="PANTHER" id="PTHR43918:SF4">
    <property type="entry name" value="CARBOXYLIC ESTER HYDROLASE"/>
    <property type="match status" value="1"/>
</dbReference>
<dbReference type="SUPFAM" id="SSF53474">
    <property type="entry name" value="alpha/beta-Hydrolases"/>
    <property type="match status" value="1"/>
</dbReference>
<feature type="compositionally biased region" description="Low complexity" evidence="4">
    <location>
        <begin position="533"/>
        <end position="545"/>
    </location>
</feature>